<dbReference type="AlphaFoldDB" id="A0A1M7LSD0"/>
<gene>
    <name evidence="1" type="ORF">SAMN05443669_10841</name>
</gene>
<reference evidence="2" key="1">
    <citation type="submission" date="2016-11" db="EMBL/GenBank/DDBJ databases">
        <authorList>
            <person name="Varghese N."/>
            <person name="Submissions S."/>
        </authorList>
    </citation>
    <scope>NUCLEOTIDE SEQUENCE [LARGE SCALE GENOMIC DNA]</scope>
    <source>
        <strain evidence="2">DSM 3661</strain>
    </source>
</reference>
<proteinExistence type="predicted"/>
<dbReference type="STRING" id="69322.SAMN05443669_10841"/>
<dbReference type="RefSeq" id="WP_073355776.1">
    <property type="nucleotide sequence ID" value="NZ_FRBU01000084.1"/>
</dbReference>
<keyword evidence="2" id="KW-1185">Reference proteome</keyword>
<sequence>MIVKNHNNFCIFIFLAFLIGMPFFVYSQAIEIQGSALDVDKKPISSCTIFASDSENEINILAFKNSDVNGNYKLILSKEIKLDSVWLIIRHISYETIRLKIPLKSAKQDFQLSLKMQKLDEVLIKSERILTIKGDTITYNVKGLKAEKDYTIEEVINRIPGVTINESGQIKYLDKPISHLYINGVDLLEGGYAIATQGIPADAVMEIDVMKKHHHERIDIGRTETDNVSFNLKIKEDVGLFFGSLKGDVGVPFLTRKLDATPIYFKDKFQNISSGKLNNTGKTLRGIGSDLTSGNISVGGLMLEETHVIKVPNINGVAISEKYWLNNDSYAITNDALHKVNDSTIVKWNFNYVNELSKIENNLSSIFLTNNESSSVINRSRNQLSTERFNAGVNQEINKRNFYLKNNTSFRFANDVGIERVFINTNYLESNYLQNNFQLSNSASFKTLIGKKNILQSGLLAQYEQNIEELRVTPPVFETSIGNSMLRPIRDATFLET</sequence>
<evidence type="ECO:0008006" key="3">
    <source>
        <dbReference type="Google" id="ProtNLM"/>
    </source>
</evidence>
<evidence type="ECO:0000313" key="1">
    <source>
        <dbReference type="EMBL" id="SHM81173.1"/>
    </source>
</evidence>
<organism evidence="1 2">
    <name type="scientific">Flavobacterium xanthum</name>
    <dbReference type="NCBI Taxonomy" id="69322"/>
    <lineage>
        <taxon>Bacteria</taxon>
        <taxon>Pseudomonadati</taxon>
        <taxon>Bacteroidota</taxon>
        <taxon>Flavobacteriia</taxon>
        <taxon>Flavobacteriales</taxon>
        <taxon>Flavobacteriaceae</taxon>
        <taxon>Flavobacterium</taxon>
    </lineage>
</organism>
<dbReference type="Proteomes" id="UP000184260">
    <property type="component" value="Unassembled WGS sequence"/>
</dbReference>
<name>A0A1M7LSD0_9FLAO</name>
<protein>
    <recommendedName>
        <fullName evidence="3">CarboxypepD_reg-like domain-containing protein</fullName>
    </recommendedName>
</protein>
<dbReference type="OrthoDB" id="603275at2"/>
<evidence type="ECO:0000313" key="2">
    <source>
        <dbReference type="Proteomes" id="UP000184260"/>
    </source>
</evidence>
<dbReference type="EMBL" id="FRBU01000084">
    <property type="protein sequence ID" value="SHM81173.1"/>
    <property type="molecule type" value="Genomic_DNA"/>
</dbReference>
<accession>A0A1M7LSD0</accession>
<dbReference type="SUPFAM" id="SSF56935">
    <property type="entry name" value="Porins"/>
    <property type="match status" value="1"/>
</dbReference>